<dbReference type="InterPro" id="IPR008250">
    <property type="entry name" value="ATPase_P-typ_transduc_dom_A_sf"/>
</dbReference>
<dbReference type="FunFam" id="3.40.50.1000:FF:000211">
    <property type="entry name" value="Plasma membrane ATPase"/>
    <property type="match status" value="1"/>
</dbReference>
<dbReference type="InterPro" id="IPR023214">
    <property type="entry name" value="HAD_sf"/>
</dbReference>
<feature type="domain" description="Cation-transporting P-type ATPase N-terminal" evidence="14">
    <location>
        <begin position="20"/>
        <end position="86"/>
    </location>
</feature>
<dbReference type="InterPro" id="IPR018303">
    <property type="entry name" value="ATPase_P-typ_P_site"/>
</dbReference>
<dbReference type="GO" id="GO:0016887">
    <property type="term" value="F:ATP hydrolysis activity"/>
    <property type="evidence" value="ECO:0007669"/>
    <property type="project" value="InterPro"/>
</dbReference>
<feature type="transmembrane region" description="Helical" evidence="13">
    <location>
        <begin position="731"/>
        <end position="747"/>
    </location>
</feature>
<dbReference type="SUPFAM" id="SSF56784">
    <property type="entry name" value="HAD-like"/>
    <property type="match status" value="1"/>
</dbReference>
<dbReference type="Pfam" id="PF00690">
    <property type="entry name" value="Cation_ATPase_N"/>
    <property type="match status" value="1"/>
</dbReference>
<dbReference type="InterPro" id="IPR001757">
    <property type="entry name" value="P_typ_ATPase"/>
</dbReference>
<sequence>MPPRATEQAAPSSSSPSSSDYSYLPRDIDVQKGLTPEQVAAAREQWGPNTIPTPKVPTYMVFVRQFTGFLPLLIAAAAFISLAVEDVQDFVIILTILMLNACFGFYEEMHAKRALEELSATLLSEIQVRRNGSTLPLCTTELVPGDVVLLVGGTTVPADVVWLRGDRDMRLDTAALTGETSPRTYPSDQYGAEMLSGMTVLSGECYAQVVRTGLQTEMGQAHANVLLQKSVRVTSVFQQKVMRVVQWLLLFCLLVIVLVFIIQGVVYDGFQDNIKETILDALSILIAAIPVALPLVLQINLALGAAYLAKQHAAIVTSLPALQDIASMSILCSDKTGTLTTAQMTVQSDRLYSTTPDQFSVDDVLKYALLCSNADKQDDPIDRAICQAAANAQISTDGFQQNKIIGFSATVKRVVAFCTAPDGQSITLAKGLPEKIIDTAAGGVDDHAVQWKVQGHDDPNFVEAFLSKDRKLNEVGYKTIALAYCAGDARKAENASKWKLIGLIPLLDPPREDTPATIAALHHANISVQMITGDHASVGRETARLIGLGTQNFWEGQNLRKEKDVNRKYDMIWQADGFCTVLPTDKQDIIMTLRHSCGMVTGMTGDGVNDVAALSAAHVGIAVQGATDAAKNAADLILTRPGLSPIYGAVLESRRIFARIKSYVVYRVAASLALVTTLAMVLFVTGCACDSLLIIMLALINDVSMIPVAYDNASATTKPQLPHAKKLVLMSIYYGFMHTVLALFFIFSMLDLDKLADLEECDVESRGFIWLYMIIFTEIMIFSVRAPSYFWRSWPSIWLVLSVLVACIVSCAVAILRNNLNVVDMGWIWAWNVAIFIVVDVGKVWFRSFIGDAPGDTIDSDILLPPPAPKSEDQLQQEKQERLAAHKQSSLSPSDTAHNVEVTGNSGSFTDGIIQNSRRLAALAQSGGVKGITKKKGKNKNATFKAPETELA</sequence>
<feature type="transmembrane region" description="Helical" evidence="13">
    <location>
        <begin position="664"/>
        <end position="685"/>
    </location>
</feature>
<dbReference type="Gene3D" id="1.20.1110.10">
    <property type="entry name" value="Calcium-transporting ATPase, transmembrane domain"/>
    <property type="match status" value="1"/>
</dbReference>
<dbReference type="Gene3D" id="2.70.150.10">
    <property type="entry name" value="Calcium-transporting ATPase, cytoplasmic transduction domain A"/>
    <property type="match status" value="1"/>
</dbReference>
<dbReference type="InterPro" id="IPR023298">
    <property type="entry name" value="ATPase_P-typ_TM_dom_sf"/>
</dbReference>
<dbReference type="SFLD" id="SFLDG00002">
    <property type="entry name" value="C1.7:_P-type_atpase_like"/>
    <property type="match status" value="1"/>
</dbReference>
<evidence type="ECO:0000256" key="2">
    <source>
        <dbReference type="ARBA" id="ARBA00008804"/>
    </source>
</evidence>
<evidence type="ECO:0000256" key="1">
    <source>
        <dbReference type="ARBA" id="ARBA00004141"/>
    </source>
</evidence>
<keyword evidence="7" id="KW-0067">ATP-binding</keyword>
<keyword evidence="8" id="KW-0460">Magnesium</keyword>
<comment type="subcellular location">
    <subcellularLocation>
        <location evidence="1">Membrane</location>
        <topology evidence="1">Multi-pass membrane protein</topology>
    </subcellularLocation>
</comment>
<dbReference type="InterPro" id="IPR059000">
    <property type="entry name" value="ATPase_P-type_domA"/>
</dbReference>
<dbReference type="NCBIfam" id="TIGR01494">
    <property type="entry name" value="ATPase_P-type"/>
    <property type="match status" value="2"/>
</dbReference>
<feature type="region of interest" description="Disordered" evidence="12">
    <location>
        <begin position="1"/>
        <end position="24"/>
    </location>
</feature>
<keyword evidence="11 13" id="KW-0472">Membrane</keyword>
<dbReference type="Gene3D" id="3.40.1110.10">
    <property type="entry name" value="Calcium-transporting ATPase, cytoplasmic domain N"/>
    <property type="match status" value="1"/>
</dbReference>
<dbReference type="SFLD" id="SFLDF00027">
    <property type="entry name" value="p-type_atpase"/>
    <property type="match status" value="1"/>
</dbReference>
<dbReference type="GO" id="GO:0005524">
    <property type="term" value="F:ATP binding"/>
    <property type="evidence" value="ECO:0007669"/>
    <property type="project" value="UniProtKB-KW"/>
</dbReference>
<accession>A0A7S3PAH3</accession>
<dbReference type="PRINTS" id="PR00119">
    <property type="entry name" value="CATATPASE"/>
</dbReference>
<dbReference type="Pfam" id="PF00702">
    <property type="entry name" value="Hydrolase"/>
    <property type="match status" value="1"/>
</dbReference>
<evidence type="ECO:0000256" key="12">
    <source>
        <dbReference type="SAM" id="MobiDB-lite"/>
    </source>
</evidence>
<protein>
    <recommendedName>
        <fullName evidence="14">Cation-transporting P-type ATPase N-terminal domain-containing protein</fullName>
    </recommendedName>
</protein>
<keyword evidence="9" id="KW-1278">Translocase</keyword>
<dbReference type="GO" id="GO:0046872">
    <property type="term" value="F:metal ion binding"/>
    <property type="evidence" value="ECO:0007669"/>
    <property type="project" value="UniProtKB-KW"/>
</dbReference>
<comment type="similarity">
    <text evidence="2">Belongs to the cation transport ATPase (P-type) (TC 3.A.3) family. Type IIIA subfamily.</text>
</comment>
<reference evidence="15" key="1">
    <citation type="submission" date="2021-01" db="EMBL/GenBank/DDBJ databases">
        <authorList>
            <person name="Corre E."/>
            <person name="Pelletier E."/>
            <person name="Niang G."/>
            <person name="Scheremetjew M."/>
            <person name="Finn R."/>
            <person name="Kale V."/>
            <person name="Holt S."/>
            <person name="Cochrane G."/>
            <person name="Meng A."/>
            <person name="Brown T."/>
            <person name="Cohen L."/>
        </authorList>
    </citation>
    <scope>NUCLEOTIDE SEQUENCE</scope>
    <source>
        <strain evidence="15">CCMP127</strain>
    </source>
</reference>
<feature type="transmembrane region" description="Helical" evidence="13">
    <location>
        <begin position="278"/>
        <end position="303"/>
    </location>
</feature>
<keyword evidence="3" id="KW-0597">Phosphoprotein</keyword>
<proteinExistence type="inferred from homology"/>
<dbReference type="InterPro" id="IPR004014">
    <property type="entry name" value="ATPase_P-typ_cation-transptr_N"/>
</dbReference>
<feature type="transmembrane region" description="Helical" evidence="13">
    <location>
        <begin position="247"/>
        <end position="266"/>
    </location>
</feature>
<feature type="transmembrane region" description="Helical" evidence="13">
    <location>
        <begin position="828"/>
        <end position="846"/>
    </location>
</feature>
<evidence type="ECO:0000256" key="11">
    <source>
        <dbReference type="ARBA" id="ARBA00023136"/>
    </source>
</evidence>
<feature type="compositionally biased region" description="Polar residues" evidence="12">
    <location>
        <begin position="887"/>
        <end position="908"/>
    </location>
</feature>
<dbReference type="Gene3D" id="3.40.50.1000">
    <property type="entry name" value="HAD superfamily/HAD-like"/>
    <property type="match status" value="1"/>
</dbReference>
<evidence type="ECO:0000256" key="10">
    <source>
        <dbReference type="ARBA" id="ARBA00022989"/>
    </source>
</evidence>
<dbReference type="InterPro" id="IPR036412">
    <property type="entry name" value="HAD-like_sf"/>
</dbReference>
<dbReference type="SFLD" id="SFLDS00003">
    <property type="entry name" value="Haloacid_Dehalogenase"/>
    <property type="match status" value="1"/>
</dbReference>
<evidence type="ECO:0000256" key="3">
    <source>
        <dbReference type="ARBA" id="ARBA00022553"/>
    </source>
</evidence>
<evidence type="ECO:0000256" key="4">
    <source>
        <dbReference type="ARBA" id="ARBA00022692"/>
    </source>
</evidence>
<gene>
    <name evidence="15" type="ORF">ACOF00016_LOCUS12208</name>
</gene>
<feature type="transmembrane region" description="Helical" evidence="13">
    <location>
        <begin position="796"/>
        <end position="816"/>
    </location>
</feature>
<dbReference type="SUPFAM" id="SSF81653">
    <property type="entry name" value="Calcium ATPase, transduction domain A"/>
    <property type="match status" value="1"/>
</dbReference>
<dbReference type="InterPro" id="IPR044492">
    <property type="entry name" value="P_typ_ATPase_HD_dom"/>
</dbReference>
<dbReference type="GO" id="GO:0016020">
    <property type="term" value="C:membrane"/>
    <property type="evidence" value="ECO:0007669"/>
    <property type="project" value="UniProtKB-SubCell"/>
</dbReference>
<dbReference type="SUPFAM" id="SSF81665">
    <property type="entry name" value="Calcium ATPase, transmembrane domain M"/>
    <property type="match status" value="1"/>
</dbReference>
<feature type="transmembrane region" description="Helical" evidence="13">
    <location>
        <begin position="90"/>
        <end position="106"/>
    </location>
</feature>
<name>A0A7S3PAH3_9STRA</name>
<feature type="region of interest" description="Disordered" evidence="12">
    <location>
        <begin position="886"/>
        <end position="908"/>
    </location>
</feature>
<evidence type="ECO:0000313" key="15">
    <source>
        <dbReference type="EMBL" id="CAE0415058.1"/>
    </source>
</evidence>
<evidence type="ECO:0000256" key="7">
    <source>
        <dbReference type="ARBA" id="ARBA00022840"/>
    </source>
</evidence>
<dbReference type="SMART" id="SM00831">
    <property type="entry name" value="Cation_ATPase_N"/>
    <property type="match status" value="1"/>
</dbReference>
<keyword evidence="4 13" id="KW-0812">Transmembrane</keyword>
<feature type="transmembrane region" description="Helical" evidence="13">
    <location>
        <begin position="66"/>
        <end position="84"/>
    </location>
</feature>
<keyword evidence="10 13" id="KW-1133">Transmembrane helix</keyword>
<evidence type="ECO:0000259" key="14">
    <source>
        <dbReference type="SMART" id="SM00831"/>
    </source>
</evidence>
<dbReference type="InterPro" id="IPR023299">
    <property type="entry name" value="ATPase_P-typ_cyto_dom_N"/>
</dbReference>
<evidence type="ECO:0000256" key="9">
    <source>
        <dbReference type="ARBA" id="ARBA00022967"/>
    </source>
</evidence>
<feature type="transmembrane region" description="Helical" evidence="13">
    <location>
        <begin position="691"/>
        <end position="710"/>
    </location>
</feature>
<dbReference type="AlphaFoldDB" id="A0A7S3PAH3"/>
<dbReference type="SUPFAM" id="SSF81660">
    <property type="entry name" value="Metal cation-transporting ATPase, ATP-binding domain N"/>
    <property type="match status" value="1"/>
</dbReference>
<evidence type="ECO:0000256" key="13">
    <source>
        <dbReference type="SAM" id="Phobius"/>
    </source>
</evidence>
<dbReference type="PRINTS" id="PR00120">
    <property type="entry name" value="HATPASE"/>
</dbReference>
<evidence type="ECO:0000256" key="5">
    <source>
        <dbReference type="ARBA" id="ARBA00022723"/>
    </source>
</evidence>
<feature type="transmembrane region" description="Helical" evidence="13">
    <location>
        <begin position="767"/>
        <end position="784"/>
    </location>
</feature>
<dbReference type="PANTHER" id="PTHR42861">
    <property type="entry name" value="CALCIUM-TRANSPORTING ATPASE"/>
    <property type="match status" value="1"/>
</dbReference>
<evidence type="ECO:0000256" key="6">
    <source>
        <dbReference type="ARBA" id="ARBA00022741"/>
    </source>
</evidence>
<feature type="region of interest" description="Disordered" evidence="12">
    <location>
        <begin position="929"/>
        <end position="952"/>
    </location>
</feature>
<dbReference type="PROSITE" id="PS00154">
    <property type="entry name" value="ATPASE_E1_E2"/>
    <property type="match status" value="1"/>
</dbReference>
<organism evidence="15">
    <name type="scientific">Amphora coffeiformis</name>
    <dbReference type="NCBI Taxonomy" id="265554"/>
    <lineage>
        <taxon>Eukaryota</taxon>
        <taxon>Sar</taxon>
        <taxon>Stramenopiles</taxon>
        <taxon>Ochrophyta</taxon>
        <taxon>Bacillariophyta</taxon>
        <taxon>Bacillariophyceae</taxon>
        <taxon>Bacillariophycidae</taxon>
        <taxon>Thalassiophysales</taxon>
        <taxon>Catenulaceae</taxon>
        <taxon>Amphora</taxon>
    </lineage>
</organism>
<dbReference type="EMBL" id="HBIM01015442">
    <property type="protein sequence ID" value="CAE0415058.1"/>
    <property type="molecule type" value="Transcribed_RNA"/>
</dbReference>
<keyword evidence="5" id="KW-0479">Metal-binding</keyword>
<keyword evidence="6" id="KW-0547">Nucleotide-binding</keyword>
<evidence type="ECO:0000256" key="8">
    <source>
        <dbReference type="ARBA" id="ARBA00022842"/>
    </source>
</evidence>
<dbReference type="Pfam" id="PF00122">
    <property type="entry name" value="E1-E2_ATPase"/>
    <property type="match status" value="1"/>
</dbReference>